<evidence type="ECO:0000313" key="2">
    <source>
        <dbReference type="Proteomes" id="UP000414136"/>
    </source>
</evidence>
<reference evidence="1 2" key="1">
    <citation type="submission" date="2019-08" db="EMBL/GenBank/DDBJ databases">
        <authorList>
            <person name="Peeters C."/>
        </authorList>
    </citation>
    <scope>NUCLEOTIDE SEQUENCE [LARGE SCALE GENOMIC DNA]</scope>
    <source>
        <strain evidence="1 2">LMG 31118</strain>
    </source>
</reference>
<proteinExistence type="predicted"/>
<accession>A0A5E4ZEQ8</accession>
<organism evidence="1 2">
    <name type="scientific">Pandoraea captiosa</name>
    <dbReference type="NCBI Taxonomy" id="2508302"/>
    <lineage>
        <taxon>Bacteria</taxon>
        <taxon>Pseudomonadati</taxon>
        <taxon>Pseudomonadota</taxon>
        <taxon>Betaproteobacteria</taxon>
        <taxon>Burkholderiales</taxon>
        <taxon>Burkholderiaceae</taxon>
        <taxon>Pandoraea</taxon>
    </lineage>
</organism>
<gene>
    <name evidence="1" type="ORF">PCA31118_00040</name>
</gene>
<dbReference type="EMBL" id="CABPSQ010000001">
    <property type="protein sequence ID" value="VVE59861.1"/>
    <property type="molecule type" value="Genomic_DNA"/>
</dbReference>
<sequence>MAKHPNRRPVEMEMVGGKGSRQRIWETIRTLRDGFTRYTLSRRAKVDDATARTYLLSLEKGGFIAQANDAGRCEEKHYRLVKDCGLEAPRLNRAGEPVTQGRGQEQMWRTMRILGADFTYLELAGFASTADAEVSPTAARDYLKHLAKAGYVLVVSKGQGRGKGGIPSRYRLAPGKYTGPRPPMVQRTKALYDPNLGKVVWHEEINDDDL</sequence>
<dbReference type="OrthoDB" id="8080957at2"/>
<dbReference type="Proteomes" id="UP000414136">
    <property type="component" value="Unassembled WGS sequence"/>
</dbReference>
<protein>
    <submittedName>
        <fullName evidence="1">Uncharacterized protein</fullName>
    </submittedName>
</protein>
<dbReference type="AlphaFoldDB" id="A0A5E4ZEQ8"/>
<dbReference type="RefSeq" id="WP_150621930.1">
    <property type="nucleotide sequence ID" value="NZ_CABPSQ010000001.1"/>
</dbReference>
<keyword evidence="2" id="KW-1185">Reference proteome</keyword>
<evidence type="ECO:0000313" key="1">
    <source>
        <dbReference type="EMBL" id="VVE59861.1"/>
    </source>
</evidence>
<name>A0A5E4ZEQ8_9BURK</name>